<dbReference type="SUPFAM" id="SSF51735">
    <property type="entry name" value="NAD(P)-binding Rossmann-fold domains"/>
    <property type="match status" value="1"/>
</dbReference>
<dbReference type="SUPFAM" id="SSF48179">
    <property type="entry name" value="6-phosphogluconate dehydrogenase C-terminal domain-like"/>
    <property type="match status" value="1"/>
</dbReference>
<proteinExistence type="inferred from homology"/>
<keyword evidence="10" id="KW-1185">Reference proteome</keyword>
<comment type="catalytic activity">
    <reaction evidence="4">
        <text>L-proline + NAD(+) = (S)-1-pyrroline-5-carboxylate + NADH + 2 H(+)</text>
        <dbReference type="Rhea" id="RHEA:14105"/>
        <dbReference type="ChEBI" id="CHEBI:15378"/>
        <dbReference type="ChEBI" id="CHEBI:17388"/>
        <dbReference type="ChEBI" id="CHEBI:57540"/>
        <dbReference type="ChEBI" id="CHEBI:57945"/>
        <dbReference type="ChEBI" id="CHEBI:60039"/>
        <dbReference type="EC" id="1.5.1.2"/>
    </reaction>
</comment>
<dbReference type="HAMAP" id="MF_01925">
    <property type="entry name" value="P5C_reductase"/>
    <property type="match status" value="1"/>
</dbReference>
<accession>A0ABZ0RST2</accession>
<comment type="similarity">
    <text evidence="1 4 6">Belongs to the pyrroline-5-carboxylate reductase family.</text>
</comment>
<comment type="pathway">
    <text evidence="4 6">Amino-acid biosynthesis; L-proline biosynthesis; L-proline from L-glutamate 5-semialdehyde: step 1/1.</text>
</comment>
<keyword evidence="2 4" id="KW-0521">NADP</keyword>
<evidence type="ECO:0000256" key="6">
    <source>
        <dbReference type="RuleBase" id="RU003903"/>
    </source>
</evidence>
<organism evidence="9 10">
    <name type="scientific">Coraliomargarita algicola</name>
    <dbReference type="NCBI Taxonomy" id="3092156"/>
    <lineage>
        <taxon>Bacteria</taxon>
        <taxon>Pseudomonadati</taxon>
        <taxon>Verrucomicrobiota</taxon>
        <taxon>Opitutia</taxon>
        <taxon>Puniceicoccales</taxon>
        <taxon>Coraliomargaritaceae</taxon>
        <taxon>Coraliomargarita</taxon>
    </lineage>
</organism>
<keyword evidence="3 4" id="KW-0560">Oxidoreductase</keyword>
<dbReference type="Proteomes" id="UP001324993">
    <property type="component" value="Chromosome"/>
</dbReference>
<dbReference type="InterPro" id="IPR000304">
    <property type="entry name" value="Pyrroline-COOH_reductase"/>
</dbReference>
<keyword evidence="4 6" id="KW-0028">Amino-acid biosynthesis</keyword>
<dbReference type="PANTHER" id="PTHR11645:SF0">
    <property type="entry name" value="PYRROLINE-5-CARBOXYLATE REDUCTASE 3"/>
    <property type="match status" value="1"/>
</dbReference>
<feature type="domain" description="Pyrroline-5-carboxylate reductase catalytic N-terminal" evidence="7">
    <location>
        <begin position="4"/>
        <end position="98"/>
    </location>
</feature>
<dbReference type="EC" id="1.5.1.2" evidence="4 5"/>
<feature type="domain" description="Pyrroline-5-carboxylate reductase dimerisation" evidence="8">
    <location>
        <begin position="161"/>
        <end position="265"/>
    </location>
</feature>
<dbReference type="PANTHER" id="PTHR11645">
    <property type="entry name" value="PYRROLINE-5-CARBOXYLATE REDUCTASE"/>
    <property type="match status" value="1"/>
</dbReference>
<dbReference type="PIRSF" id="PIRSF000193">
    <property type="entry name" value="Pyrrol-5-carb_rd"/>
    <property type="match status" value="1"/>
</dbReference>
<reference evidence="9 10" key="1">
    <citation type="submission" date="2023-11" db="EMBL/GenBank/DDBJ databases">
        <title>Coraliomargarita sp. nov., isolated from marine algae.</title>
        <authorList>
            <person name="Lee J.K."/>
            <person name="Baek J.H."/>
            <person name="Kim J.M."/>
            <person name="Choi D.G."/>
            <person name="Jeon C.O."/>
        </authorList>
    </citation>
    <scope>NUCLEOTIDE SEQUENCE [LARGE SCALE GENOMIC DNA]</scope>
    <source>
        <strain evidence="9 10">J2-16</strain>
    </source>
</reference>
<evidence type="ECO:0000256" key="4">
    <source>
        <dbReference type="HAMAP-Rule" id="MF_01925"/>
    </source>
</evidence>
<dbReference type="NCBIfam" id="TIGR00112">
    <property type="entry name" value="proC"/>
    <property type="match status" value="1"/>
</dbReference>
<sequence length="268" mass="27844">MPIRIAFIGAGRMASAIVRGLLEKEHYAPEEIACTCGDDPTGPALAEATGIQFLKDITPALYETEAVVLACKPQQFAAISPELAEAARGKLILSILAGTPLVRLSEKFAHARNIVRTMPNTPGQIGAGVTAFAPLRELSDKDNGIVENTLSSLGNFHEVDEVDLDAVTALSGSGPAYVFEFAAALREAGVSCGLDEGLADALAIDTLLGAAMLLAESEETPEALRNAVTSPGGTTAAALKVFQEGDFRGLVERALAAAKARSLELAAE</sequence>
<evidence type="ECO:0000259" key="7">
    <source>
        <dbReference type="Pfam" id="PF03807"/>
    </source>
</evidence>
<protein>
    <recommendedName>
        <fullName evidence="4 5">Pyrroline-5-carboxylate reductase</fullName>
        <shortName evidence="4">P5C reductase</shortName>
        <shortName evidence="4">P5CR</shortName>
        <ecNumber evidence="4 5">1.5.1.2</ecNumber>
    </recommendedName>
    <alternativeName>
        <fullName evidence="4">PCA reductase</fullName>
    </alternativeName>
</protein>
<evidence type="ECO:0000256" key="3">
    <source>
        <dbReference type="ARBA" id="ARBA00023002"/>
    </source>
</evidence>
<evidence type="ECO:0000313" key="10">
    <source>
        <dbReference type="Proteomes" id="UP001324993"/>
    </source>
</evidence>
<evidence type="ECO:0000256" key="1">
    <source>
        <dbReference type="ARBA" id="ARBA00005525"/>
    </source>
</evidence>
<dbReference type="PROSITE" id="PS00521">
    <property type="entry name" value="P5CR"/>
    <property type="match status" value="1"/>
</dbReference>
<dbReference type="InterPro" id="IPR029036">
    <property type="entry name" value="P5CR_dimer"/>
</dbReference>
<evidence type="ECO:0000313" key="9">
    <source>
        <dbReference type="EMBL" id="WPJ98123.1"/>
    </source>
</evidence>
<dbReference type="EMBL" id="CP138858">
    <property type="protein sequence ID" value="WPJ98123.1"/>
    <property type="molecule type" value="Genomic_DNA"/>
</dbReference>
<dbReference type="InterPro" id="IPR036291">
    <property type="entry name" value="NAD(P)-bd_dom_sf"/>
</dbReference>
<comment type="subcellular location">
    <subcellularLocation>
        <location evidence="4">Cytoplasm</location>
    </subcellularLocation>
</comment>
<comment type="function">
    <text evidence="4">Catalyzes the reduction of 1-pyrroline-5-carboxylate (PCA) to L-proline.</text>
</comment>
<keyword evidence="4" id="KW-0963">Cytoplasm</keyword>
<dbReference type="Pfam" id="PF03807">
    <property type="entry name" value="F420_oxidored"/>
    <property type="match status" value="1"/>
</dbReference>
<dbReference type="InterPro" id="IPR008927">
    <property type="entry name" value="6-PGluconate_DH-like_C_sf"/>
</dbReference>
<evidence type="ECO:0000256" key="2">
    <source>
        <dbReference type="ARBA" id="ARBA00022857"/>
    </source>
</evidence>
<gene>
    <name evidence="4 9" type="primary">proC</name>
    <name evidence="9" type="ORF">SH580_10470</name>
</gene>
<dbReference type="RefSeq" id="WP_319834926.1">
    <property type="nucleotide sequence ID" value="NZ_CP138858.1"/>
</dbReference>
<dbReference type="Gene3D" id="1.10.3730.10">
    <property type="entry name" value="ProC C-terminal domain-like"/>
    <property type="match status" value="1"/>
</dbReference>
<dbReference type="GO" id="GO:0004735">
    <property type="term" value="F:pyrroline-5-carboxylate reductase activity"/>
    <property type="evidence" value="ECO:0007669"/>
    <property type="project" value="UniProtKB-EC"/>
</dbReference>
<evidence type="ECO:0000256" key="5">
    <source>
        <dbReference type="NCBIfam" id="TIGR00112"/>
    </source>
</evidence>
<dbReference type="Pfam" id="PF14748">
    <property type="entry name" value="P5CR_dimer"/>
    <property type="match status" value="1"/>
</dbReference>
<dbReference type="Gene3D" id="3.40.50.720">
    <property type="entry name" value="NAD(P)-binding Rossmann-like Domain"/>
    <property type="match status" value="1"/>
</dbReference>
<name>A0ABZ0RST2_9BACT</name>
<keyword evidence="4 6" id="KW-0641">Proline biosynthesis</keyword>
<evidence type="ECO:0000259" key="8">
    <source>
        <dbReference type="Pfam" id="PF14748"/>
    </source>
</evidence>
<dbReference type="InterPro" id="IPR028939">
    <property type="entry name" value="P5C_Rdtase_cat_N"/>
</dbReference>
<dbReference type="InterPro" id="IPR053790">
    <property type="entry name" value="P5CR-like_CS"/>
</dbReference>
<comment type="catalytic activity">
    <reaction evidence="4 6">
        <text>L-proline + NADP(+) = (S)-1-pyrroline-5-carboxylate + NADPH + 2 H(+)</text>
        <dbReference type="Rhea" id="RHEA:14109"/>
        <dbReference type="ChEBI" id="CHEBI:15378"/>
        <dbReference type="ChEBI" id="CHEBI:17388"/>
        <dbReference type="ChEBI" id="CHEBI:57783"/>
        <dbReference type="ChEBI" id="CHEBI:58349"/>
        <dbReference type="ChEBI" id="CHEBI:60039"/>
        <dbReference type="EC" id="1.5.1.2"/>
    </reaction>
</comment>